<evidence type="ECO:0000256" key="1">
    <source>
        <dbReference type="SAM" id="MobiDB-lite"/>
    </source>
</evidence>
<organism evidence="4 5">
    <name type="scientific">Teretinema zuelzerae</name>
    <dbReference type="NCBI Taxonomy" id="156"/>
    <lineage>
        <taxon>Bacteria</taxon>
        <taxon>Pseudomonadati</taxon>
        <taxon>Spirochaetota</taxon>
        <taxon>Spirochaetia</taxon>
        <taxon>Spirochaetales</taxon>
        <taxon>Treponemataceae</taxon>
        <taxon>Teretinema</taxon>
    </lineage>
</organism>
<name>A0AAE3EJ31_9SPIR</name>
<dbReference type="Pfam" id="PF13385">
    <property type="entry name" value="Laminin_G_3"/>
    <property type="match status" value="1"/>
</dbReference>
<protein>
    <recommendedName>
        <fullName evidence="3">Fibronectin type-III domain-containing protein</fullName>
    </recommendedName>
</protein>
<feature type="region of interest" description="Disordered" evidence="1">
    <location>
        <begin position="480"/>
        <end position="505"/>
    </location>
</feature>
<accession>A0AAE3EJ31</accession>
<feature type="domain" description="Fibronectin type-III" evidence="3">
    <location>
        <begin position="400"/>
        <end position="495"/>
    </location>
</feature>
<dbReference type="EMBL" id="JAINWA010000003">
    <property type="protein sequence ID" value="MCD1655417.1"/>
    <property type="molecule type" value="Genomic_DNA"/>
</dbReference>
<evidence type="ECO:0000259" key="3">
    <source>
        <dbReference type="PROSITE" id="PS50853"/>
    </source>
</evidence>
<evidence type="ECO:0000313" key="4">
    <source>
        <dbReference type="EMBL" id="MCD1655417.1"/>
    </source>
</evidence>
<dbReference type="InterPro" id="IPR003961">
    <property type="entry name" value="FN3_dom"/>
</dbReference>
<dbReference type="Proteomes" id="UP001198163">
    <property type="component" value="Unassembled WGS sequence"/>
</dbReference>
<dbReference type="SUPFAM" id="SSF49265">
    <property type="entry name" value="Fibronectin type III"/>
    <property type="match status" value="1"/>
</dbReference>
<evidence type="ECO:0000256" key="2">
    <source>
        <dbReference type="SAM" id="SignalP"/>
    </source>
</evidence>
<dbReference type="InterPro" id="IPR036116">
    <property type="entry name" value="FN3_sf"/>
</dbReference>
<dbReference type="Pfam" id="PF00041">
    <property type="entry name" value="fn3"/>
    <property type="match status" value="1"/>
</dbReference>
<evidence type="ECO:0000313" key="5">
    <source>
        <dbReference type="Proteomes" id="UP001198163"/>
    </source>
</evidence>
<comment type="caution">
    <text evidence="4">The sequence shown here is derived from an EMBL/GenBank/DDBJ whole genome shotgun (WGS) entry which is preliminary data.</text>
</comment>
<dbReference type="AlphaFoldDB" id="A0AAE3EJ31"/>
<dbReference type="SMART" id="SM00060">
    <property type="entry name" value="FN3"/>
    <property type="match status" value="1"/>
</dbReference>
<sequence length="505" mass="54016">MQRISTLVPVALLLISSLSPLPASERSATFGGSSGWDGLSYVRNLDTAPGRLGESALVLSSAASASVGEADLRIDFDSAPFSDRSGFYDSVSSSLLQTGQARAMRGRGAALCNTVGSGLVLRGKTGSLFSTPGNPGSFTIEFWMQPAVTENGSVLFQWRSSRTSRVGSLYQYIRSSLFNNRMVWDFSNIWVTSAGMPLEITMTGRTNLIPGTWGHHRLIWDEQSGALEYRFNGVTEDIRHITSSGTETGDVHAAVFGSPADIEIAPRFSGLIDEFLISRESLSADSLEDRRKLISRYPESGGRFETPVIDSGRAGSVLKTVTAVSDVPPQTGISLFARAGDEMYRWTESDPPWTPLAGGAPLSGLTGRFFQIAGELYPDGTGSKTPSLTSLTVRYLEDEAPWPPVKLSASPRDKAVALSWPPSVDGDAAGYLVYYGDRPGEYLGARSPIDAGSSRALIVDGLANGKTYYFSVAAYDSAGTSRPGPLSAETWARPEAGIISESPSR</sequence>
<dbReference type="SUPFAM" id="SSF49899">
    <property type="entry name" value="Concanavalin A-like lectins/glucanases"/>
    <property type="match status" value="1"/>
</dbReference>
<feature type="chain" id="PRO_5042095795" description="Fibronectin type-III domain-containing protein" evidence="2">
    <location>
        <begin position="24"/>
        <end position="505"/>
    </location>
</feature>
<keyword evidence="5" id="KW-1185">Reference proteome</keyword>
<dbReference type="InterPro" id="IPR013783">
    <property type="entry name" value="Ig-like_fold"/>
</dbReference>
<feature type="signal peptide" evidence="2">
    <location>
        <begin position="1"/>
        <end position="23"/>
    </location>
</feature>
<dbReference type="Gene3D" id="2.60.40.10">
    <property type="entry name" value="Immunoglobulins"/>
    <property type="match status" value="1"/>
</dbReference>
<dbReference type="Gene3D" id="2.60.120.200">
    <property type="match status" value="1"/>
</dbReference>
<keyword evidence="2" id="KW-0732">Signal</keyword>
<proteinExistence type="predicted"/>
<dbReference type="CDD" id="cd00063">
    <property type="entry name" value="FN3"/>
    <property type="match status" value="1"/>
</dbReference>
<dbReference type="InterPro" id="IPR013320">
    <property type="entry name" value="ConA-like_dom_sf"/>
</dbReference>
<dbReference type="RefSeq" id="WP_230756564.1">
    <property type="nucleotide sequence ID" value="NZ_JAINWA010000003.1"/>
</dbReference>
<gene>
    <name evidence="4" type="ORF">K7J14_11995</name>
</gene>
<reference evidence="4" key="1">
    <citation type="submission" date="2021-08" db="EMBL/GenBank/DDBJ databases">
        <title>Comparative analyses of Brucepasteria parasyntrophica and Teretinema zuelzerae.</title>
        <authorList>
            <person name="Song Y."/>
            <person name="Brune A."/>
        </authorList>
    </citation>
    <scope>NUCLEOTIDE SEQUENCE</scope>
    <source>
        <strain evidence="4">DSM 1903</strain>
    </source>
</reference>
<dbReference type="PROSITE" id="PS50853">
    <property type="entry name" value="FN3"/>
    <property type="match status" value="1"/>
</dbReference>